<dbReference type="NCBIfam" id="NF005919">
    <property type="entry name" value="PRK07920.1"/>
    <property type="match status" value="1"/>
</dbReference>
<proteinExistence type="predicted"/>
<comment type="subcellular location">
    <subcellularLocation>
        <location evidence="1">Cell inner membrane</location>
    </subcellularLocation>
</comment>
<gene>
    <name evidence="8" type="ORF">FBY41_3381</name>
</gene>
<dbReference type="EMBL" id="VFPM01000003">
    <property type="protein sequence ID" value="TQM58025.1"/>
    <property type="molecule type" value="Genomic_DNA"/>
</dbReference>
<organism evidence="8 9">
    <name type="scientific">Humibacillus xanthopallidus</name>
    <dbReference type="NCBI Taxonomy" id="412689"/>
    <lineage>
        <taxon>Bacteria</taxon>
        <taxon>Bacillati</taxon>
        <taxon>Actinomycetota</taxon>
        <taxon>Actinomycetes</taxon>
        <taxon>Micrococcales</taxon>
        <taxon>Intrasporangiaceae</taxon>
        <taxon>Humibacillus</taxon>
    </lineage>
</organism>
<evidence type="ECO:0000256" key="7">
    <source>
        <dbReference type="SAM" id="MobiDB-lite"/>
    </source>
</evidence>
<reference evidence="8 9" key="1">
    <citation type="submission" date="2019-06" db="EMBL/GenBank/DDBJ databases">
        <title>Genome sequencing of plant associated microbes to promote plant fitness in Sorghum bicolor and Oryza sativa.</title>
        <authorList>
            <person name="Coleman-Derr D."/>
        </authorList>
    </citation>
    <scope>NUCLEOTIDE SEQUENCE [LARGE SCALE GENOMIC DNA]</scope>
    <source>
        <strain evidence="8 9">KV-663</strain>
    </source>
</reference>
<dbReference type="AlphaFoldDB" id="A0A543HI74"/>
<dbReference type="GO" id="GO:0009247">
    <property type="term" value="P:glycolipid biosynthetic process"/>
    <property type="evidence" value="ECO:0007669"/>
    <property type="project" value="UniProtKB-ARBA"/>
</dbReference>
<dbReference type="GO" id="GO:0016746">
    <property type="term" value="F:acyltransferase activity"/>
    <property type="evidence" value="ECO:0007669"/>
    <property type="project" value="UniProtKB-KW"/>
</dbReference>
<dbReference type="OrthoDB" id="9803456at2"/>
<evidence type="ECO:0000313" key="9">
    <source>
        <dbReference type="Proteomes" id="UP000316747"/>
    </source>
</evidence>
<dbReference type="GO" id="GO:0005886">
    <property type="term" value="C:plasma membrane"/>
    <property type="evidence" value="ECO:0007669"/>
    <property type="project" value="UniProtKB-SubCell"/>
</dbReference>
<dbReference type="CDD" id="cd07984">
    <property type="entry name" value="LPLAT_LABLAT-like"/>
    <property type="match status" value="1"/>
</dbReference>
<evidence type="ECO:0000256" key="1">
    <source>
        <dbReference type="ARBA" id="ARBA00004533"/>
    </source>
</evidence>
<evidence type="ECO:0000256" key="6">
    <source>
        <dbReference type="ARBA" id="ARBA00023315"/>
    </source>
</evidence>
<dbReference type="PANTHER" id="PTHR30606">
    <property type="entry name" value="LIPID A BIOSYNTHESIS LAUROYL ACYLTRANSFERASE"/>
    <property type="match status" value="1"/>
</dbReference>
<protein>
    <submittedName>
        <fullName evidence="8">KDO2-lipid IV(A) lauroyltransferase</fullName>
    </submittedName>
</protein>
<comment type="caution">
    <text evidence="8">The sequence shown here is derived from an EMBL/GenBank/DDBJ whole genome shotgun (WGS) entry which is preliminary data.</text>
</comment>
<keyword evidence="3" id="KW-0997">Cell inner membrane</keyword>
<evidence type="ECO:0000256" key="4">
    <source>
        <dbReference type="ARBA" id="ARBA00022679"/>
    </source>
</evidence>
<feature type="compositionally biased region" description="Low complexity" evidence="7">
    <location>
        <begin position="325"/>
        <end position="339"/>
    </location>
</feature>
<evidence type="ECO:0000256" key="2">
    <source>
        <dbReference type="ARBA" id="ARBA00022475"/>
    </source>
</evidence>
<feature type="region of interest" description="Disordered" evidence="7">
    <location>
        <begin position="318"/>
        <end position="339"/>
    </location>
</feature>
<evidence type="ECO:0000256" key="3">
    <source>
        <dbReference type="ARBA" id="ARBA00022519"/>
    </source>
</evidence>
<dbReference type="Proteomes" id="UP000316747">
    <property type="component" value="Unassembled WGS sequence"/>
</dbReference>
<name>A0A543HI74_9MICO</name>
<dbReference type="Pfam" id="PF03279">
    <property type="entry name" value="Lip_A_acyltrans"/>
    <property type="match status" value="1"/>
</dbReference>
<keyword evidence="5" id="KW-0472">Membrane</keyword>
<keyword evidence="4 8" id="KW-0808">Transferase</keyword>
<accession>A0A543HI74</accession>
<keyword evidence="6" id="KW-0012">Acyltransferase</keyword>
<dbReference type="InterPro" id="IPR004960">
    <property type="entry name" value="LipA_acyltrans"/>
</dbReference>
<dbReference type="PANTHER" id="PTHR30606:SF10">
    <property type="entry name" value="PHOSPHATIDYLINOSITOL MANNOSIDE ACYLTRANSFERASE"/>
    <property type="match status" value="1"/>
</dbReference>
<evidence type="ECO:0000313" key="8">
    <source>
        <dbReference type="EMBL" id="TQM58025.1"/>
    </source>
</evidence>
<dbReference type="RefSeq" id="WP_141845419.1">
    <property type="nucleotide sequence ID" value="NZ_VFPM01000003.1"/>
</dbReference>
<evidence type="ECO:0000256" key="5">
    <source>
        <dbReference type="ARBA" id="ARBA00023136"/>
    </source>
</evidence>
<keyword evidence="2" id="KW-1003">Cell membrane</keyword>
<sequence>MTDPRPLSARATDSVSVLGFKLGWRTLRALPERAAYGLFDRVADVAYRRNGKGVQRLRANYARVRPELGAAELDDLVHAGMRSYMRYYCEAFRLPGLARTDIQRAVVAEGAQEPQALAAQGKPVVVFVGHLGNFDLAAAWSASNIGPVTTVAERLKPEEVYQEFVAFRRSIDMDIIPLTGGEDPFGALVRVTREGGRVIALASDRDLTSNGVEVDLLGHRARMAKGPAVLSLLTGAPLYAASIHYEPVARGEGLGGHRTVVQFSDRLTPRVEGSTAERAQDLIQQCADHLAPTIRAHTSSWHMLQKVFVQDLDVRPDPAGAATRSTAGMPSASSPGSAT</sequence>
<keyword evidence="9" id="KW-1185">Reference proteome</keyword>